<evidence type="ECO:0000313" key="2">
    <source>
        <dbReference type="Proteomes" id="UP000622547"/>
    </source>
</evidence>
<protein>
    <submittedName>
        <fullName evidence="1">Uncharacterized protein</fullName>
    </submittedName>
</protein>
<dbReference type="AlphaFoldDB" id="A0A8J3UE78"/>
<organism evidence="1 2">
    <name type="scientific">Planotetraspora phitsanulokensis</name>
    <dbReference type="NCBI Taxonomy" id="575192"/>
    <lineage>
        <taxon>Bacteria</taxon>
        <taxon>Bacillati</taxon>
        <taxon>Actinomycetota</taxon>
        <taxon>Actinomycetes</taxon>
        <taxon>Streptosporangiales</taxon>
        <taxon>Streptosporangiaceae</taxon>
        <taxon>Planotetraspora</taxon>
    </lineage>
</organism>
<dbReference type="EMBL" id="BOOP01000048">
    <property type="protein sequence ID" value="GII42881.1"/>
    <property type="molecule type" value="Genomic_DNA"/>
</dbReference>
<accession>A0A8J3UE78</accession>
<keyword evidence="2" id="KW-1185">Reference proteome</keyword>
<name>A0A8J3UE78_9ACTN</name>
<gene>
    <name evidence="1" type="ORF">Pph01_78840</name>
</gene>
<dbReference type="RefSeq" id="WP_204078294.1">
    <property type="nucleotide sequence ID" value="NZ_BOOP01000048.1"/>
</dbReference>
<evidence type="ECO:0000313" key="1">
    <source>
        <dbReference type="EMBL" id="GII42881.1"/>
    </source>
</evidence>
<proteinExistence type="predicted"/>
<sequence length="166" mass="18519">MAMRRIPRPIVLLNHPIYQEPDAEHTYVLAPHADLGKEFHVPACPKVKGVKDTSKVTGTYDRVFDIPAKVWPCRYCQPHGHTRVILPDGTSRYRPQGPVAYGRHGDRDVEYANYALCDQSRGKWRVREWAPDAASAAARAVELGITVVLGPPNAKYGLPRGPEAEQ</sequence>
<dbReference type="Proteomes" id="UP000622547">
    <property type="component" value="Unassembled WGS sequence"/>
</dbReference>
<comment type="caution">
    <text evidence="1">The sequence shown here is derived from an EMBL/GenBank/DDBJ whole genome shotgun (WGS) entry which is preliminary data.</text>
</comment>
<reference evidence="1 2" key="1">
    <citation type="submission" date="2021-01" db="EMBL/GenBank/DDBJ databases">
        <title>Whole genome shotgun sequence of Planotetraspora phitsanulokensis NBRC 104273.</title>
        <authorList>
            <person name="Komaki H."/>
            <person name="Tamura T."/>
        </authorList>
    </citation>
    <scope>NUCLEOTIDE SEQUENCE [LARGE SCALE GENOMIC DNA]</scope>
    <source>
        <strain evidence="1 2">NBRC 104273</strain>
    </source>
</reference>